<feature type="non-terminal residue" evidence="1">
    <location>
        <position position="84"/>
    </location>
</feature>
<accession>A0ABN8JDF7</accession>
<dbReference type="Proteomes" id="UP000837857">
    <property type="component" value="Chromosome 9"/>
</dbReference>
<name>A0ABN8JDF7_9NEOP</name>
<evidence type="ECO:0000313" key="2">
    <source>
        <dbReference type="Proteomes" id="UP000837857"/>
    </source>
</evidence>
<sequence>MWDSADHPRDANYLKDRCSDENGALEFADLRARIDCLSEVEVQSRMADRKAVNGQYVTEDKTTDPSYLFMADYPRLAYLFYLVP</sequence>
<keyword evidence="2" id="KW-1185">Reference proteome</keyword>
<proteinExistence type="predicted"/>
<dbReference type="EMBL" id="OW152821">
    <property type="protein sequence ID" value="CAH2077211.1"/>
    <property type="molecule type" value="Genomic_DNA"/>
</dbReference>
<protein>
    <submittedName>
        <fullName evidence="1">Uncharacterized protein</fullName>
    </submittedName>
</protein>
<evidence type="ECO:0000313" key="1">
    <source>
        <dbReference type="EMBL" id="CAH2077211.1"/>
    </source>
</evidence>
<gene>
    <name evidence="1" type="ORF">IPOD504_LOCUS17599</name>
</gene>
<reference evidence="1" key="1">
    <citation type="submission" date="2022-03" db="EMBL/GenBank/DDBJ databases">
        <authorList>
            <person name="Martin H S."/>
        </authorList>
    </citation>
    <scope>NUCLEOTIDE SEQUENCE</scope>
</reference>
<organism evidence="1 2">
    <name type="scientific">Iphiclides podalirius</name>
    <name type="common">scarce swallowtail</name>
    <dbReference type="NCBI Taxonomy" id="110791"/>
    <lineage>
        <taxon>Eukaryota</taxon>
        <taxon>Metazoa</taxon>
        <taxon>Ecdysozoa</taxon>
        <taxon>Arthropoda</taxon>
        <taxon>Hexapoda</taxon>
        <taxon>Insecta</taxon>
        <taxon>Pterygota</taxon>
        <taxon>Neoptera</taxon>
        <taxon>Endopterygota</taxon>
        <taxon>Lepidoptera</taxon>
        <taxon>Glossata</taxon>
        <taxon>Ditrysia</taxon>
        <taxon>Papilionoidea</taxon>
        <taxon>Papilionidae</taxon>
        <taxon>Papilioninae</taxon>
        <taxon>Iphiclides</taxon>
    </lineage>
</organism>